<keyword evidence="12" id="KW-0808">Transferase</keyword>
<feature type="domain" description="RING-type" evidence="11">
    <location>
        <begin position="19"/>
        <end position="62"/>
    </location>
</feature>
<dbReference type="AlphaFoldDB" id="A0A6A6SML5"/>
<dbReference type="InterPro" id="IPR015877">
    <property type="entry name" value="MAT1_centre"/>
</dbReference>
<dbReference type="GO" id="GO:0016301">
    <property type="term" value="F:kinase activity"/>
    <property type="evidence" value="ECO:0007669"/>
    <property type="project" value="UniProtKB-KW"/>
</dbReference>
<comment type="subcellular location">
    <subcellularLocation>
        <location evidence="1">Nucleus</location>
    </subcellularLocation>
</comment>
<dbReference type="PROSITE" id="PS00518">
    <property type="entry name" value="ZF_RING_1"/>
    <property type="match status" value="1"/>
</dbReference>
<keyword evidence="12" id="KW-0418">Kinase</keyword>
<gene>
    <name evidence="12" type="ORF">K491DRAFT_698396</name>
</gene>
<evidence type="ECO:0000256" key="10">
    <source>
        <dbReference type="SAM" id="MobiDB-lite"/>
    </source>
</evidence>
<feature type="region of interest" description="Disordered" evidence="10">
    <location>
        <begin position="145"/>
        <end position="221"/>
    </location>
</feature>
<dbReference type="FunFam" id="3.30.40.10:FF:000037">
    <property type="entry name" value="Cdk-activating kinase assembly factor MAT1, centre"/>
    <property type="match status" value="1"/>
</dbReference>
<evidence type="ECO:0000256" key="4">
    <source>
        <dbReference type="ARBA" id="ARBA00022771"/>
    </source>
</evidence>
<keyword evidence="3" id="KW-0479">Metal-binding</keyword>
<dbReference type="Pfam" id="PF06391">
    <property type="entry name" value="MAT1"/>
    <property type="match status" value="1"/>
</dbReference>
<protein>
    <recommendedName>
        <fullName evidence="2">RNA polymerase II transcription factor B subunit 3</fullName>
    </recommendedName>
    <alternativeName>
        <fullName evidence="8">RNA polymerase II transcription factor B 38 kDa subunit</fullName>
    </alternativeName>
    <alternativeName>
        <fullName evidence="7">RNA polymerase II transcription factor B p38 subunit</fullName>
    </alternativeName>
</protein>
<dbReference type="PROSITE" id="PS50089">
    <property type="entry name" value="ZF_RING_2"/>
    <property type="match status" value="1"/>
</dbReference>
<organism evidence="12 13">
    <name type="scientific">Lophiostoma macrostomum CBS 122681</name>
    <dbReference type="NCBI Taxonomy" id="1314788"/>
    <lineage>
        <taxon>Eukaryota</taxon>
        <taxon>Fungi</taxon>
        <taxon>Dikarya</taxon>
        <taxon>Ascomycota</taxon>
        <taxon>Pezizomycotina</taxon>
        <taxon>Dothideomycetes</taxon>
        <taxon>Pleosporomycetidae</taxon>
        <taxon>Pleosporales</taxon>
        <taxon>Lophiostomataceae</taxon>
        <taxon>Lophiostoma</taxon>
    </lineage>
</organism>
<dbReference type="PANTHER" id="PTHR12683:SF13">
    <property type="entry name" value="CDK-ACTIVATING KINASE ASSEMBLY FACTOR MAT1"/>
    <property type="match status" value="1"/>
</dbReference>
<evidence type="ECO:0000256" key="5">
    <source>
        <dbReference type="ARBA" id="ARBA00022833"/>
    </source>
</evidence>
<accession>A0A6A6SML5</accession>
<dbReference type="GO" id="GO:0061575">
    <property type="term" value="F:cyclin-dependent protein serine/threonine kinase activator activity"/>
    <property type="evidence" value="ECO:0007669"/>
    <property type="project" value="InterPro"/>
</dbReference>
<dbReference type="InterPro" id="IPR017907">
    <property type="entry name" value="Znf_RING_CS"/>
</dbReference>
<dbReference type="GO" id="GO:0008270">
    <property type="term" value="F:zinc ion binding"/>
    <property type="evidence" value="ECO:0007669"/>
    <property type="project" value="UniProtKB-KW"/>
</dbReference>
<dbReference type="InterPro" id="IPR013083">
    <property type="entry name" value="Znf_RING/FYVE/PHD"/>
</dbReference>
<dbReference type="PANTHER" id="PTHR12683">
    <property type="entry name" value="CDK-ACTIVATING KINASE ASSEMBLY FACTOR MAT1"/>
    <property type="match status" value="1"/>
</dbReference>
<dbReference type="InterPro" id="IPR001841">
    <property type="entry name" value="Znf_RING"/>
</dbReference>
<evidence type="ECO:0000256" key="2">
    <source>
        <dbReference type="ARBA" id="ARBA00022257"/>
    </source>
</evidence>
<feature type="compositionally biased region" description="Low complexity" evidence="10">
    <location>
        <begin position="185"/>
        <end position="197"/>
    </location>
</feature>
<reference evidence="12" key="1">
    <citation type="journal article" date="2020" name="Stud. Mycol.">
        <title>101 Dothideomycetes genomes: a test case for predicting lifestyles and emergence of pathogens.</title>
        <authorList>
            <person name="Haridas S."/>
            <person name="Albert R."/>
            <person name="Binder M."/>
            <person name="Bloem J."/>
            <person name="Labutti K."/>
            <person name="Salamov A."/>
            <person name="Andreopoulos B."/>
            <person name="Baker S."/>
            <person name="Barry K."/>
            <person name="Bills G."/>
            <person name="Bluhm B."/>
            <person name="Cannon C."/>
            <person name="Castanera R."/>
            <person name="Culley D."/>
            <person name="Daum C."/>
            <person name="Ezra D."/>
            <person name="Gonzalez J."/>
            <person name="Henrissat B."/>
            <person name="Kuo A."/>
            <person name="Liang C."/>
            <person name="Lipzen A."/>
            <person name="Lutzoni F."/>
            <person name="Magnuson J."/>
            <person name="Mondo S."/>
            <person name="Nolan M."/>
            <person name="Ohm R."/>
            <person name="Pangilinan J."/>
            <person name="Park H.-J."/>
            <person name="Ramirez L."/>
            <person name="Alfaro M."/>
            <person name="Sun H."/>
            <person name="Tritt A."/>
            <person name="Yoshinaga Y."/>
            <person name="Zwiers L.-H."/>
            <person name="Turgeon B."/>
            <person name="Goodwin S."/>
            <person name="Spatafora J."/>
            <person name="Crous P."/>
            <person name="Grigoriev I."/>
        </authorList>
    </citation>
    <scope>NUCLEOTIDE SEQUENCE</scope>
    <source>
        <strain evidence="12">CBS 122681</strain>
    </source>
</reference>
<evidence type="ECO:0000256" key="7">
    <source>
        <dbReference type="ARBA" id="ARBA00029873"/>
    </source>
</evidence>
<dbReference type="CDD" id="cd16573">
    <property type="entry name" value="RING-HC_TFB3-like"/>
    <property type="match status" value="1"/>
</dbReference>
<dbReference type="Proteomes" id="UP000799324">
    <property type="component" value="Unassembled WGS sequence"/>
</dbReference>
<dbReference type="Pfam" id="PF17121">
    <property type="entry name" value="zf-C3HC4_5"/>
    <property type="match status" value="1"/>
</dbReference>
<sequence length="343" mass="37690">MSKPSSRPGAAASKDGDICPVCKSSRYLNPNMKFLVNPECYHKMCESCVDRIFSHGPAPCPIAGCKYTLRKPRFRKQTFEDLKVEREVDIRRRVASILNKQESDFTGLKAYNDYLETVEETTWNLILGVDVDATNKRLKLWEDAQRAERHSSVNRPSALQGDPSAPSESAHVVLKKGNLQRKVQTAGNAKTKTTAKTDSSNGTPEPAAHEAGAGRTDAAKKPDTGFSFAGLKAYTGPPKAKPFDPYGGYDFAFQYYTLQPDYTVEWLAKPKVDPENIGGGWDIADWYGCAMFDAFSGLGVFIGDEVAEKERLEHVSGDGEIGTRRAADAAMVPTGDVIMDDVF</sequence>
<dbReference type="GO" id="GO:0070985">
    <property type="term" value="C:transcription factor TFIIK complex"/>
    <property type="evidence" value="ECO:0007669"/>
    <property type="project" value="UniProtKB-ARBA"/>
</dbReference>
<name>A0A6A6SML5_9PLEO</name>
<proteinExistence type="predicted"/>
<dbReference type="Gene3D" id="3.30.40.10">
    <property type="entry name" value="Zinc/RING finger domain, C3HC4 (zinc finger)"/>
    <property type="match status" value="1"/>
</dbReference>
<dbReference type="GO" id="GO:0006357">
    <property type="term" value="P:regulation of transcription by RNA polymerase II"/>
    <property type="evidence" value="ECO:0007669"/>
    <property type="project" value="TreeGrafter"/>
</dbReference>
<dbReference type="InterPro" id="IPR004575">
    <property type="entry name" value="MAT1/Tfb3"/>
</dbReference>
<evidence type="ECO:0000256" key="1">
    <source>
        <dbReference type="ARBA" id="ARBA00004123"/>
    </source>
</evidence>
<keyword evidence="13" id="KW-1185">Reference proteome</keyword>
<keyword evidence="5" id="KW-0862">Zinc</keyword>
<evidence type="ECO:0000259" key="11">
    <source>
        <dbReference type="PROSITE" id="PS50089"/>
    </source>
</evidence>
<evidence type="ECO:0000313" key="13">
    <source>
        <dbReference type="Proteomes" id="UP000799324"/>
    </source>
</evidence>
<dbReference type="OrthoDB" id="5963at2759"/>
<keyword evidence="4 9" id="KW-0863">Zinc-finger</keyword>
<keyword evidence="6" id="KW-0539">Nucleus</keyword>
<dbReference type="EMBL" id="MU004507">
    <property type="protein sequence ID" value="KAF2649086.1"/>
    <property type="molecule type" value="Genomic_DNA"/>
</dbReference>
<dbReference type="NCBIfam" id="TIGR00570">
    <property type="entry name" value="cdk7"/>
    <property type="match status" value="1"/>
</dbReference>
<dbReference type="SUPFAM" id="SSF57850">
    <property type="entry name" value="RING/U-box"/>
    <property type="match status" value="1"/>
</dbReference>
<evidence type="ECO:0000256" key="3">
    <source>
        <dbReference type="ARBA" id="ARBA00022723"/>
    </source>
</evidence>
<evidence type="ECO:0000256" key="8">
    <source>
        <dbReference type="ARBA" id="ARBA00033277"/>
    </source>
</evidence>
<evidence type="ECO:0000256" key="6">
    <source>
        <dbReference type="ARBA" id="ARBA00023242"/>
    </source>
</evidence>
<evidence type="ECO:0000256" key="9">
    <source>
        <dbReference type="PROSITE-ProRule" id="PRU00175"/>
    </source>
</evidence>
<dbReference type="GO" id="GO:0006289">
    <property type="term" value="P:nucleotide-excision repair"/>
    <property type="evidence" value="ECO:0007669"/>
    <property type="project" value="InterPro"/>
</dbReference>
<evidence type="ECO:0000313" key="12">
    <source>
        <dbReference type="EMBL" id="KAF2649086.1"/>
    </source>
</evidence>